<dbReference type="Gene3D" id="1.10.10.10">
    <property type="entry name" value="Winged helix-like DNA-binding domain superfamily/Winged helix DNA-binding domain"/>
    <property type="match status" value="1"/>
</dbReference>
<evidence type="ECO:0000313" key="1">
    <source>
        <dbReference type="EMBL" id="KKN30022.1"/>
    </source>
</evidence>
<sequence length="81" mass="9498">MDNLSIKILKHLKKHENEDTYQIIVDLGFSAKTGGKIRYRLRKLEVEKYIKKSGKLSGGYGKSKRFFIWNITQKGRNILKK</sequence>
<accession>A0A0F9PZ60</accession>
<evidence type="ECO:0008006" key="2">
    <source>
        <dbReference type="Google" id="ProtNLM"/>
    </source>
</evidence>
<protein>
    <recommendedName>
        <fullName evidence="2">Transcription regulator PadR N-terminal domain-containing protein</fullName>
    </recommendedName>
</protein>
<dbReference type="EMBL" id="LAZR01002441">
    <property type="protein sequence ID" value="KKN30022.1"/>
    <property type="molecule type" value="Genomic_DNA"/>
</dbReference>
<gene>
    <name evidence="1" type="ORF">LCGC14_0838390</name>
</gene>
<comment type="caution">
    <text evidence="1">The sequence shown here is derived from an EMBL/GenBank/DDBJ whole genome shotgun (WGS) entry which is preliminary data.</text>
</comment>
<proteinExistence type="predicted"/>
<organism evidence="1">
    <name type="scientific">marine sediment metagenome</name>
    <dbReference type="NCBI Taxonomy" id="412755"/>
    <lineage>
        <taxon>unclassified sequences</taxon>
        <taxon>metagenomes</taxon>
        <taxon>ecological metagenomes</taxon>
    </lineage>
</organism>
<name>A0A0F9PZ60_9ZZZZ</name>
<dbReference type="AlphaFoldDB" id="A0A0F9PZ60"/>
<dbReference type="InterPro" id="IPR036388">
    <property type="entry name" value="WH-like_DNA-bd_sf"/>
</dbReference>
<reference evidence="1" key="1">
    <citation type="journal article" date="2015" name="Nature">
        <title>Complex archaea that bridge the gap between prokaryotes and eukaryotes.</title>
        <authorList>
            <person name="Spang A."/>
            <person name="Saw J.H."/>
            <person name="Jorgensen S.L."/>
            <person name="Zaremba-Niedzwiedzka K."/>
            <person name="Martijn J."/>
            <person name="Lind A.E."/>
            <person name="van Eijk R."/>
            <person name="Schleper C."/>
            <person name="Guy L."/>
            <person name="Ettema T.J."/>
        </authorList>
    </citation>
    <scope>NUCLEOTIDE SEQUENCE</scope>
</reference>